<keyword evidence="1" id="KW-0472">Membrane</keyword>
<proteinExistence type="predicted"/>
<evidence type="ECO:0000313" key="2">
    <source>
        <dbReference type="EMBL" id="EFF73282.1"/>
    </source>
</evidence>
<comment type="caution">
    <text evidence="2">The sequence shown here is derived from an EMBL/GenBank/DDBJ whole genome shotgun (WGS) entry which is preliminary data.</text>
</comment>
<feature type="transmembrane region" description="Helical" evidence="1">
    <location>
        <begin position="331"/>
        <end position="353"/>
    </location>
</feature>
<reference evidence="3" key="1">
    <citation type="submission" date="2010-03" db="EMBL/GenBank/DDBJ databases">
        <title>Complete sequence of Mobiluncus curtisii ATCC 43063.</title>
        <authorList>
            <person name="Muzny D."/>
            <person name="Qin X."/>
            <person name="Deng J."/>
            <person name="Jiang H."/>
            <person name="Liu Y."/>
            <person name="Qu J."/>
            <person name="Song X.-Z."/>
            <person name="Zhang L."/>
            <person name="Thornton R."/>
            <person name="Coyle M."/>
            <person name="Francisco L."/>
            <person name="Jackson L."/>
            <person name="Javaid M."/>
            <person name="Korchina V."/>
            <person name="Kovar C."/>
            <person name="Mata R."/>
            <person name="Mathew T."/>
            <person name="Ngo R."/>
            <person name="Nguyen L."/>
            <person name="Nguyen N."/>
            <person name="Okwuonu G."/>
            <person name="Ongeri F."/>
            <person name="Pham C."/>
            <person name="Simmons D."/>
            <person name="Wilczek-Boney K."/>
            <person name="Hale W."/>
            <person name="Jakkamsetti A."/>
            <person name="Pham P."/>
            <person name="Ruth R."/>
            <person name="San Lucas F."/>
            <person name="Warren J."/>
            <person name="Zhang J."/>
            <person name="Zhao Z."/>
            <person name="Zhou C."/>
            <person name="Zhu D."/>
            <person name="Lee S."/>
            <person name="Bess C."/>
            <person name="Blankenburg K."/>
            <person name="Forbes L."/>
            <person name="Fu Q."/>
            <person name="Gubbala S."/>
            <person name="Hirani K."/>
            <person name="Jayaseelan J.C."/>
            <person name="Lara F."/>
            <person name="Munidasa M."/>
            <person name="Palculict T."/>
            <person name="Patil S."/>
            <person name="Pu L.-L."/>
            <person name="Saada N."/>
            <person name="Tang L."/>
            <person name="Weissenberger G."/>
            <person name="Zhu Y."/>
            <person name="Hemphill L."/>
            <person name="Shang Y."/>
            <person name="Youmans B."/>
            <person name="Ayvaz T."/>
            <person name="Ross M."/>
            <person name="Santibanez J."/>
            <person name="Aqrawi P."/>
            <person name="Gross S."/>
            <person name="Joshi V."/>
            <person name="Fowler G."/>
            <person name="Nazareth L."/>
            <person name="Reid J."/>
            <person name="Worley K."/>
            <person name="Petrosino J."/>
            <person name="Highlander S."/>
            <person name="Gibbs R."/>
            <person name="Gibbs R."/>
        </authorList>
    </citation>
    <scope>NUCLEOTIDE SEQUENCE [LARGE SCALE GENOMIC DNA]</scope>
    <source>
        <strain evidence="3">ATCC 43553</strain>
    </source>
</reference>
<protein>
    <submittedName>
        <fullName evidence="2">PepSY domain protein</fullName>
    </submittedName>
</protein>
<sequence length="413" mass="45893">MAGPAQRKWWFALHSWIGLKLSLFMAFICLTGTLAVIATELDWLAQPAMRVTPTAQRASWGDMARAAQAAHPGWTLLSITAAHGSRFAAQGLMRTPQGERRFVWIDPYRAVVTGDTSWFSIQRWLRNTHRHLFLPTRYGVPLVSALSIPLLLLITTGLVVYKRWWRGFLAWPRLSKRRLAWGDTHRLLAVWSLWFVTLIALTGLWYLIESLGGHAPPLPAIAPRHAPAVQTPAARAPDTGQALDAALARVRQQWPELDIRVLRFDANGRPGQVEGQTGTWLVRDRANAIRLPLDESAAVRRDAADLGLHQRISELADPLHFGSFGPWPVRAIWFVFGAALTTLCLTGAYLYGLRIAGGSVAARAKAGHAATPAPPWREAWAGMRPWRWGWLALLLLSQALFVAEAGGWIHLFG</sequence>
<dbReference type="PANTHER" id="PTHR34219:SF8">
    <property type="entry name" value="PEPSY DOMAIN-CONTAINING PROTEIN"/>
    <property type="match status" value="1"/>
</dbReference>
<gene>
    <name evidence="2" type="ORF">HMPREF0004_5351</name>
</gene>
<dbReference type="EMBL" id="ADMS01000121">
    <property type="protein sequence ID" value="EFF73282.1"/>
    <property type="molecule type" value="Genomic_DNA"/>
</dbReference>
<dbReference type="AlphaFoldDB" id="D4XIQ4"/>
<keyword evidence="1" id="KW-1133">Transmembrane helix</keyword>
<keyword evidence="1" id="KW-0812">Transmembrane</keyword>
<dbReference type="InterPro" id="IPR005625">
    <property type="entry name" value="PepSY-ass_TM"/>
</dbReference>
<dbReference type="PANTHER" id="PTHR34219">
    <property type="entry name" value="IRON-REGULATED INNER MEMBRANE PROTEIN-RELATED"/>
    <property type="match status" value="1"/>
</dbReference>
<dbReference type="Pfam" id="PF03929">
    <property type="entry name" value="PepSY_TM"/>
    <property type="match status" value="1"/>
</dbReference>
<feature type="transmembrane region" description="Helical" evidence="1">
    <location>
        <begin position="138"/>
        <end position="161"/>
    </location>
</feature>
<evidence type="ECO:0000313" key="3">
    <source>
        <dbReference type="Proteomes" id="UP000004510"/>
    </source>
</evidence>
<feature type="transmembrane region" description="Helical" evidence="1">
    <location>
        <begin position="21"/>
        <end position="39"/>
    </location>
</feature>
<dbReference type="HOGENOM" id="CLU_031962_4_1_4"/>
<evidence type="ECO:0000256" key="1">
    <source>
        <dbReference type="SAM" id="Phobius"/>
    </source>
</evidence>
<dbReference type="eggNOG" id="COG3182">
    <property type="taxonomic scope" value="Bacteria"/>
</dbReference>
<organism evidence="2 3">
    <name type="scientific">Achromobacter piechaudii ATCC 43553</name>
    <dbReference type="NCBI Taxonomy" id="742159"/>
    <lineage>
        <taxon>Bacteria</taxon>
        <taxon>Pseudomonadati</taxon>
        <taxon>Pseudomonadota</taxon>
        <taxon>Betaproteobacteria</taxon>
        <taxon>Burkholderiales</taxon>
        <taxon>Alcaligenaceae</taxon>
        <taxon>Achromobacter</taxon>
    </lineage>
</organism>
<dbReference type="PATRIC" id="fig|742159.3.peg.834"/>
<feature type="transmembrane region" description="Helical" evidence="1">
    <location>
        <begin position="390"/>
        <end position="411"/>
    </location>
</feature>
<accession>D4XIQ4</accession>
<name>D4XIQ4_9BURK</name>
<feature type="transmembrane region" description="Helical" evidence="1">
    <location>
        <begin position="187"/>
        <end position="208"/>
    </location>
</feature>
<dbReference type="Proteomes" id="UP000004510">
    <property type="component" value="Unassembled WGS sequence"/>
</dbReference>